<feature type="domain" description="Helicase ATP-binding" evidence="5">
    <location>
        <begin position="25"/>
        <end position="170"/>
    </location>
</feature>
<dbReference type="InterPro" id="IPR027417">
    <property type="entry name" value="P-loop_NTPase"/>
</dbReference>
<dbReference type="GO" id="GO:0016787">
    <property type="term" value="F:hydrolase activity"/>
    <property type="evidence" value="ECO:0007669"/>
    <property type="project" value="UniProtKB-KW"/>
</dbReference>
<dbReference type="EMBL" id="CP001511">
    <property type="protein sequence ID" value="ACS43466.1"/>
    <property type="molecule type" value="Genomic_DNA"/>
</dbReference>
<evidence type="ECO:0000256" key="3">
    <source>
        <dbReference type="ARBA" id="ARBA00022840"/>
    </source>
</evidence>
<dbReference type="SUPFAM" id="SSF52540">
    <property type="entry name" value="P-loop containing nucleoside triphosphate hydrolases"/>
    <property type="match status" value="1"/>
</dbReference>
<name>C5B4T4_METEA</name>
<evidence type="ECO:0000259" key="5">
    <source>
        <dbReference type="PROSITE" id="PS51193"/>
    </source>
</evidence>
<proteinExistence type="predicted"/>
<keyword evidence="1" id="KW-0547">Nucleotide-binding</keyword>
<keyword evidence="6" id="KW-0614">Plasmid</keyword>
<dbReference type="Gene3D" id="3.40.50.300">
    <property type="entry name" value="P-loop containing nucleotide triphosphate hydrolases"/>
    <property type="match status" value="1"/>
</dbReference>
<evidence type="ECO:0000256" key="1">
    <source>
        <dbReference type="ARBA" id="ARBA00022741"/>
    </source>
</evidence>
<gene>
    <name evidence="6" type="ordered locus">MexAM1_META2p0619</name>
</gene>
<evidence type="ECO:0000313" key="7">
    <source>
        <dbReference type="Proteomes" id="UP000009081"/>
    </source>
</evidence>
<dbReference type="OrthoDB" id="9805194at2"/>
<evidence type="ECO:0000256" key="2">
    <source>
        <dbReference type="ARBA" id="ARBA00022801"/>
    </source>
</evidence>
<keyword evidence="7" id="KW-1185">Reference proteome</keyword>
<organism evidence="6 7">
    <name type="scientific">Methylorubrum extorquens (strain ATCC 14718 / DSM 1338 / JCM 2805 / NCIMB 9133 / AM1)</name>
    <name type="common">Methylobacterium extorquens</name>
    <dbReference type="NCBI Taxonomy" id="272630"/>
    <lineage>
        <taxon>Bacteria</taxon>
        <taxon>Pseudomonadati</taxon>
        <taxon>Pseudomonadota</taxon>
        <taxon>Alphaproteobacteria</taxon>
        <taxon>Hyphomicrobiales</taxon>
        <taxon>Methylobacteriaceae</taxon>
        <taxon>Methylorubrum</taxon>
    </lineage>
</organism>
<reference evidence="6 7" key="1">
    <citation type="journal article" date="2009" name="PLoS ONE">
        <title>Methylobacterium genome sequences: a reference blueprint to investigate microbial metabolism of C1 compounds from natural and industrial sources.</title>
        <authorList>
            <person name="Vuilleumier S."/>
            <person name="Chistoserdova L."/>
            <person name="Lee M.-C."/>
            <person name="Bringel F."/>
            <person name="Lajus A."/>
            <person name="Zhou Y."/>
            <person name="Gourion B."/>
            <person name="Barbe V."/>
            <person name="Chang J."/>
            <person name="Cruveiller S."/>
            <person name="Dossat C."/>
            <person name="Gillett W."/>
            <person name="Gruffaz C."/>
            <person name="Haugen E."/>
            <person name="Hourcade E."/>
            <person name="Levy R."/>
            <person name="Mangenot S."/>
            <person name="Muller E."/>
            <person name="Nadalig T."/>
            <person name="Pagni M."/>
            <person name="Penny C."/>
            <person name="Peyraud R."/>
            <person name="Robinson D.G."/>
            <person name="Roche D."/>
            <person name="Rouy Z."/>
            <person name="Saenampechek C."/>
            <person name="Salvignol G."/>
            <person name="Vallenet D."/>
            <person name="Wu Z."/>
            <person name="Marx C.J."/>
            <person name="Vorholt J.A."/>
            <person name="Olson M.V."/>
            <person name="Kaul R."/>
            <person name="Weissenbach J."/>
            <person name="Medigue C."/>
            <person name="Lidstrom M.E."/>
        </authorList>
    </citation>
    <scope>NUCLEOTIDE SEQUENCE [LARGE SCALE GENOMIC DNA]</scope>
    <source>
        <strain evidence="7">ATCC 14718 / DSM 1338 / JCM 2805 / NCIMB 9133 / AM1</strain>
    </source>
</reference>
<dbReference type="InterPro" id="IPR014013">
    <property type="entry name" value="Helic_SF1/SF2_ATP-bd_DinG/Rad3"/>
</dbReference>
<dbReference type="PROSITE" id="PS51193">
    <property type="entry name" value="HELICASE_ATP_BIND_2"/>
    <property type="match status" value="1"/>
</dbReference>
<keyword evidence="2" id="KW-0378">Hydrolase</keyword>
<keyword evidence="3" id="KW-0067">ATP-binding</keyword>
<accession>C5B4T4</accession>
<geneLocation type="plasmid" evidence="6 7">
    <name>megaplasmid</name>
</geneLocation>
<dbReference type="AlphaFoldDB" id="C5B4T4"/>
<feature type="region of interest" description="Disordered" evidence="4">
    <location>
        <begin position="133"/>
        <end position="170"/>
    </location>
</feature>
<sequence>MAFDTTAWFENPAPHIEEALGEGGRYLELGLPHVVSPEQIAYATDVAQALTRSVGNGGLVAMPEAETGTGKTRGYLIPALLHATATGGRVLIATYRIDLRSAIVEREGPGAAAVVEAMTGRRPSIAPLMARSHFASPSRSEGLADRIAQEKPLAAARSAPSPPGHEHARN</sequence>
<dbReference type="KEGG" id="mea:Mex_2p0619"/>
<evidence type="ECO:0000313" key="6">
    <source>
        <dbReference type="EMBL" id="ACS43466.1"/>
    </source>
</evidence>
<dbReference type="GO" id="GO:0005524">
    <property type="term" value="F:ATP binding"/>
    <property type="evidence" value="ECO:0007669"/>
    <property type="project" value="UniProtKB-KW"/>
</dbReference>
<dbReference type="RefSeq" id="WP_012753917.1">
    <property type="nucleotide sequence ID" value="NC_012811.1"/>
</dbReference>
<dbReference type="HOGENOM" id="CLU_1568909_0_0_5"/>
<evidence type="ECO:0000256" key="4">
    <source>
        <dbReference type="SAM" id="MobiDB-lite"/>
    </source>
</evidence>
<protein>
    <recommendedName>
        <fullName evidence="5">Helicase ATP-binding domain-containing protein</fullName>
    </recommendedName>
</protein>
<dbReference type="Proteomes" id="UP000009081">
    <property type="component" value="Plasmid megaplasmid"/>
</dbReference>